<proteinExistence type="predicted"/>
<reference evidence="2 3" key="1">
    <citation type="journal article" date="2018" name="BMC Genomics">
        <title>Genomic evidence for intraspecific hybridization in a clonal and extremely halotolerant yeast.</title>
        <authorList>
            <person name="Gostincar C."/>
            <person name="Stajich J.E."/>
            <person name="Zupancic J."/>
            <person name="Zalar P."/>
            <person name="Gunde-Cimerman N."/>
        </authorList>
    </citation>
    <scope>NUCLEOTIDE SEQUENCE [LARGE SCALE GENOMIC DNA]</scope>
    <source>
        <strain evidence="2 3">EXF-6654</strain>
    </source>
</reference>
<accession>A0A3M6XJZ0</accession>
<dbReference type="EMBL" id="QWIK01002091">
    <property type="protein sequence ID" value="RMX90868.1"/>
    <property type="molecule type" value="Genomic_DNA"/>
</dbReference>
<feature type="compositionally biased region" description="Low complexity" evidence="1">
    <location>
        <begin position="40"/>
        <end position="50"/>
    </location>
</feature>
<protein>
    <submittedName>
        <fullName evidence="2">Uncharacterized protein</fullName>
    </submittedName>
</protein>
<dbReference type="AlphaFoldDB" id="A0A3M6XJZ0"/>
<feature type="compositionally biased region" description="Low complexity" evidence="1">
    <location>
        <begin position="305"/>
        <end position="327"/>
    </location>
</feature>
<evidence type="ECO:0000313" key="3">
    <source>
        <dbReference type="Proteomes" id="UP000282582"/>
    </source>
</evidence>
<dbReference type="Proteomes" id="UP000282582">
    <property type="component" value="Unassembled WGS sequence"/>
</dbReference>
<organism evidence="2 3">
    <name type="scientific">Hortaea werneckii</name>
    <name type="common">Black yeast</name>
    <name type="synonym">Cladosporium werneckii</name>
    <dbReference type="NCBI Taxonomy" id="91943"/>
    <lineage>
        <taxon>Eukaryota</taxon>
        <taxon>Fungi</taxon>
        <taxon>Dikarya</taxon>
        <taxon>Ascomycota</taxon>
        <taxon>Pezizomycotina</taxon>
        <taxon>Dothideomycetes</taxon>
        <taxon>Dothideomycetidae</taxon>
        <taxon>Mycosphaerellales</taxon>
        <taxon>Teratosphaeriaceae</taxon>
        <taxon>Hortaea</taxon>
    </lineage>
</organism>
<evidence type="ECO:0000313" key="2">
    <source>
        <dbReference type="EMBL" id="RMX90868.1"/>
    </source>
</evidence>
<evidence type="ECO:0000256" key="1">
    <source>
        <dbReference type="SAM" id="MobiDB-lite"/>
    </source>
</evidence>
<name>A0A3M6XJZ0_HORWE</name>
<feature type="region of interest" description="Disordered" evidence="1">
    <location>
        <begin position="40"/>
        <end position="71"/>
    </location>
</feature>
<sequence>MPSTILQYGQGMETQAAPRQQPQSQYQSYGSNLMYGMSQPQAQTQPAQTAYEQVPQYRQRPGAASETVPTGFGVPQTTQYYLAGQTGPTSAPAPDLAGQQLPTQYQQTPYSQTAVSAPQTYPSTMIDPSQGGQYAAYSQQQPQYTAQQQTRTVDQAFNEYQTRIRSIFTLVRDGTLRDVGTNLIQISQYLMGNAEALGLTRDDEALHDDRIRLWDEFNRAWLTTLQRQHDMTEDMYRTNQAVQEPYSLMNSQALEQLSRELVRLCDMVERFGLVDYQMGVQEEEIMDLLLRCLSLLDPSGERAGEAAAASTRTQHGASSSRPAARSR</sequence>
<feature type="region of interest" description="Disordered" evidence="1">
    <location>
        <begin position="303"/>
        <end position="327"/>
    </location>
</feature>
<comment type="caution">
    <text evidence="2">The sequence shown here is derived from an EMBL/GenBank/DDBJ whole genome shotgun (WGS) entry which is preliminary data.</text>
</comment>
<gene>
    <name evidence="2" type="ORF">D0868_14326</name>
</gene>
<feature type="region of interest" description="Disordered" evidence="1">
    <location>
        <begin position="1"/>
        <end position="25"/>
    </location>
</feature>
<feature type="compositionally biased region" description="Low complexity" evidence="1">
    <location>
        <begin position="15"/>
        <end position="25"/>
    </location>
</feature>